<dbReference type="InterPro" id="IPR027275">
    <property type="entry name" value="PRC-brl_dom"/>
</dbReference>
<dbReference type="SUPFAM" id="SSF50346">
    <property type="entry name" value="PRC-barrel domain"/>
    <property type="match status" value="1"/>
</dbReference>
<evidence type="ECO:0000313" key="4">
    <source>
        <dbReference type="EMBL" id="OLP58739.1"/>
    </source>
</evidence>
<gene>
    <name evidence="4" type="ORF">BJF93_18150</name>
</gene>
<name>A0A1Q9ATM8_9HYPH</name>
<evidence type="ECO:0000256" key="1">
    <source>
        <dbReference type="SAM" id="MobiDB-lite"/>
    </source>
</evidence>
<dbReference type="Proteomes" id="UP000186364">
    <property type="component" value="Unassembled WGS sequence"/>
</dbReference>
<organism evidence="4 5">
    <name type="scientific">Xaviernesmea oryzae</name>
    <dbReference type="NCBI Taxonomy" id="464029"/>
    <lineage>
        <taxon>Bacteria</taxon>
        <taxon>Pseudomonadati</taxon>
        <taxon>Pseudomonadota</taxon>
        <taxon>Alphaproteobacteria</taxon>
        <taxon>Hyphomicrobiales</taxon>
        <taxon>Rhizobiaceae</taxon>
        <taxon>Rhizobium/Agrobacterium group</taxon>
        <taxon>Xaviernesmea</taxon>
    </lineage>
</organism>
<dbReference type="OrthoDB" id="7818259at2"/>
<keyword evidence="2" id="KW-0732">Signal</keyword>
<dbReference type="Pfam" id="PF05239">
    <property type="entry name" value="PRC"/>
    <property type="match status" value="1"/>
</dbReference>
<proteinExistence type="predicted"/>
<feature type="chain" id="PRO_5010375744" evidence="2">
    <location>
        <begin position="28"/>
        <end position="210"/>
    </location>
</feature>
<feature type="compositionally biased region" description="Polar residues" evidence="1">
    <location>
        <begin position="173"/>
        <end position="186"/>
    </location>
</feature>
<sequence length="210" mass="21423">MTKKFTASVAAGALFAGVVAFAPMSFAQDTMQPAQPNAAQPAQPMTNDATTGQMGDNAAKPLAGQAADAGSKTGNYITEQAENQISANRYIGQSVYNGNDESIGEINDVIFSTDGSVEAAVIGVGGFLGIGEKNVAVPLETITIAEVPNSNDMKLTTQETSDSLRNAPEFKTRAQQMAETKGNNVDTSTTSSTTAPAGGAAPAAPATTNQ</sequence>
<dbReference type="RefSeq" id="WP_075629162.1">
    <property type="nucleotide sequence ID" value="NZ_FOAM01000003.1"/>
</dbReference>
<feature type="domain" description="PRC-barrel" evidence="3">
    <location>
        <begin position="82"/>
        <end position="144"/>
    </location>
</feature>
<feature type="signal peptide" evidence="2">
    <location>
        <begin position="1"/>
        <end position="27"/>
    </location>
</feature>
<evidence type="ECO:0000256" key="2">
    <source>
        <dbReference type="SAM" id="SignalP"/>
    </source>
</evidence>
<feature type="region of interest" description="Disordered" evidence="1">
    <location>
        <begin position="32"/>
        <end position="57"/>
    </location>
</feature>
<dbReference type="PANTHER" id="PTHR36505">
    <property type="entry name" value="BLR1072 PROTEIN"/>
    <property type="match status" value="1"/>
</dbReference>
<dbReference type="EMBL" id="MKIP01000057">
    <property type="protein sequence ID" value="OLP58739.1"/>
    <property type="molecule type" value="Genomic_DNA"/>
</dbReference>
<accession>A0A1Q9ATM8</accession>
<dbReference type="InterPro" id="IPR011033">
    <property type="entry name" value="PRC_barrel-like_sf"/>
</dbReference>
<dbReference type="AlphaFoldDB" id="A0A1Q9ATM8"/>
<feature type="compositionally biased region" description="Low complexity" evidence="1">
    <location>
        <begin position="32"/>
        <end position="44"/>
    </location>
</feature>
<comment type="caution">
    <text evidence="4">The sequence shown here is derived from an EMBL/GenBank/DDBJ whole genome shotgun (WGS) entry which is preliminary data.</text>
</comment>
<dbReference type="PANTHER" id="PTHR36505:SF1">
    <property type="entry name" value="BLR1072 PROTEIN"/>
    <property type="match status" value="1"/>
</dbReference>
<feature type="compositionally biased region" description="Low complexity" evidence="1">
    <location>
        <begin position="187"/>
        <end position="210"/>
    </location>
</feature>
<keyword evidence="5" id="KW-1185">Reference proteome</keyword>
<protein>
    <submittedName>
        <fullName evidence="4">Photosystem reaction center subunit H</fullName>
    </submittedName>
</protein>
<feature type="compositionally biased region" description="Polar residues" evidence="1">
    <location>
        <begin position="45"/>
        <end position="54"/>
    </location>
</feature>
<reference evidence="4 5" key="1">
    <citation type="submission" date="2016-09" db="EMBL/GenBank/DDBJ databases">
        <title>Rhizobium sp. nov., a novel species isolated from the rice rhizosphere.</title>
        <authorList>
            <person name="Zhao J."/>
            <person name="Zhang X."/>
        </authorList>
    </citation>
    <scope>NUCLEOTIDE SEQUENCE [LARGE SCALE GENOMIC DNA]</scope>
    <source>
        <strain evidence="4 5">1.7048</strain>
    </source>
</reference>
<evidence type="ECO:0000259" key="3">
    <source>
        <dbReference type="Pfam" id="PF05239"/>
    </source>
</evidence>
<dbReference type="Gene3D" id="2.30.30.240">
    <property type="entry name" value="PRC-barrel domain"/>
    <property type="match status" value="1"/>
</dbReference>
<feature type="region of interest" description="Disordered" evidence="1">
    <location>
        <begin position="157"/>
        <end position="210"/>
    </location>
</feature>
<evidence type="ECO:0000313" key="5">
    <source>
        <dbReference type="Proteomes" id="UP000186364"/>
    </source>
</evidence>